<keyword evidence="1" id="KW-0812">Transmembrane</keyword>
<feature type="transmembrane region" description="Helical" evidence="1">
    <location>
        <begin position="91"/>
        <end position="111"/>
    </location>
</feature>
<dbReference type="Proteomes" id="UP001580928">
    <property type="component" value="Unassembled WGS sequence"/>
</dbReference>
<gene>
    <name evidence="2" type="ORF">WKR92_11495</name>
</gene>
<organism evidence="2 3">
    <name type="scientific">Albibacterium profundi</name>
    <dbReference type="NCBI Taxonomy" id="3134906"/>
    <lineage>
        <taxon>Bacteria</taxon>
        <taxon>Pseudomonadati</taxon>
        <taxon>Bacteroidota</taxon>
        <taxon>Sphingobacteriia</taxon>
        <taxon>Sphingobacteriales</taxon>
        <taxon>Sphingobacteriaceae</taxon>
        <taxon>Albibacterium</taxon>
    </lineage>
</organism>
<proteinExistence type="predicted"/>
<reference evidence="2 3" key="1">
    <citation type="submission" date="2024-04" db="EMBL/GenBank/DDBJ databases">
        <title>Albibacterium profundi sp. nov., isolated from sediment of the Challenger Deep of Mariana Trench.</title>
        <authorList>
            <person name="Wang Y."/>
        </authorList>
    </citation>
    <scope>NUCLEOTIDE SEQUENCE [LARGE SCALE GENOMIC DNA]</scope>
    <source>
        <strain evidence="2 3">RHL897</strain>
    </source>
</reference>
<keyword evidence="3" id="KW-1185">Reference proteome</keyword>
<comment type="caution">
    <text evidence="2">The sequence shown here is derived from an EMBL/GenBank/DDBJ whole genome shotgun (WGS) entry which is preliminary data.</text>
</comment>
<dbReference type="RefSeq" id="WP_375557985.1">
    <property type="nucleotide sequence ID" value="NZ_JBBVGT010000003.1"/>
</dbReference>
<evidence type="ECO:0000256" key="1">
    <source>
        <dbReference type="SAM" id="Phobius"/>
    </source>
</evidence>
<accession>A0ABV5CFV6</accession>
<evidence type="ECO:0000313" key="3">
    <source>
        <dbReference type="Proteomes" id="UP001580928"/>
    </source>
</evidence>
<name>A0ABV5CFV6_9SPHI</name>
<sequence>MWIRISKINVRQVDASHLENPKNADNPMMLSLYQQESRMAFFVSTHKKILTEYLQVPGGTSIPKRKWSAEMNEFAEVELVKTPPKKGSFKLTVVGWLFFVFAFGLLGYLAYEGMQEPAKKEAYQQRMTEKAQVAEGDIYFGSYRMYKEEGNVLGSQGGFGWFKVVKIENDTYYIAKSNEISKNAKPKEQMNSTDFEEETSAVKAKELEAYTKQFVSEDGLLEFNLNEKR</sequence>
<keyword evidence="1" id="KW-1133">Transmembrane helix</keyword>
<protein>
    <submittedName>
        <fullName evidence="2">Uncharacterized protein</fullName>
    </submittedName>
</protein>
<evidence type="ECO:0000313" key="2">
    <source>
        <dbReference type="EMBL" id="MFB5946456.1"/>
    </source>
</evidence>
<keyword evidence="1" id="KW-0472">Membrane</keyword>
<dbReference type="EMBL" id="JBBVGT010000003">
    <property type="protein sequence ID" value="MFB5946456.1"/>
    <property type="molecule type" value="Genomic_DNA"/>
</dbReference>